<sequence length="53" mass="5842">MRMAVLLSMWNRAGCLRCLICACDSDVVPQSRALSCRSQFLSSDFPSSSCPQL</sequence>
<dbReference type="AlphaFoldDB" id="A0A8T0HQ02"/>
<protein>
    <recommendedName>
        <fullName evidence="4">Secreted protein</fullName>
    </recommendedName>
</protein>
<keyword evidence="3" id="KW-1185">Reference proteome</keyword>
<comment type="caution">
    <text evidence="2">The sequence shown here is derived from an EMBL/GenBank/DDBJ whole genome shotgun (WGS) entry which is preliminary data.</text>
</comment>
<evidence type="ECO:0000313" key="3">
    <source>
        <dbReference type="Proteomes" id="UP000822688"/>
    </source>
</evidence>
<evidence type="ECO:0000313" key="2">
    <source>
        <dbReference type="EMBL" id="KAG0573040.1"/>
    </source>
</evidence>
<evidence type="ECO:0000256" key="1">
    <source>
        <dbReference type="SAM" id="SignalP"/>
    </source>
</evidence>
<evidence type="ECO:0008006" key="4">
    <source>
        <dbReference type="Google" id="ProtNLM"/>
    </source>
</evidence>
<feature type="signal peptide" evidence="1">
    <location>
        <begin position="1"/>
        <end position="15"/>
    </location>
</feature>
<dbReference type="EMBL" id="CM026426">
    <property type="protein sequence ID" value="KAG0573040.1"/>
    <property type="molecule type" value="Genomic_DNA"/>
</dbReference>
<accession>A0A8T0HQ02</accession>
<dbReference type="Proteomes" id="UP000822688">
    <property type="component" value="Chromosome V"/>
</dbReference>
<feature type="chain" id="PRO_5035782291" description="Secreted protein" evidence="1">
    <location>
        <begin position="16"/>
        <end position="53"/>
    </location>
</feature>
<gene>
    <name evidence="2" type="ORF">KC19_VG143600</name>
</gene>
<organism evidence="2 3">
    <name type="scientific">Ceratodon purpureus</name>
    <name type="common">Fire moss</name>
    <name type="synonym">Dicranum purpureum</name>
    <dbReference type="NCBI Taxonomy" id="3225"/>
    <lineage>
        <taxon>Eukaryota</taxon>
        <taxon>Viridiplantae</taxon>
        <taxon>Streptophyta</taxon>
        <taxon>Embryophyta</taxon>
        <taxon>Bryophyta</taxon>
        <taxon>Bryophytina</taxon>
        <taxon>Bryopsida</taxon>
        <taxon>Dicranidae</taxon>
        <taxon>Pseudoditrichales</taxon>
        <taxon>Ditrichaceae</taxon>
        <taxon>Ceratodon</taxon>
    </lineage>
</organism>
<reference evidence="2" key="1">
    <citation type="submission" date="2020-06" db="EMBL/GenBank/DDBJ databases">
        <title>WGS assembly of Ceratodon purpureus strain R40.</title>
        <authorList>
            <person name="Carey S.B."/>
            <person name="Jenkins J."/>
            <person name="Shu S."/>
            <person name="Lovell J.T."/>
            <person name="Sreedasyam A."/>
            <person name="Maumus F."/>
            <person name="Tiley G.P."/>
            <person name="Fernandez-Pozo N."/>
            <person name="Barry K."/>
            <person name="Chen C."/>
            <person name="Wang M."/>
            <person name="Lipzen A."/>
            <person name="Daum C."/>
            <person name="Saski C.A."/>
            <person name="Payton A.C."/>
            <person name="Mcbreen J.C."/>
            <person name="Conrad R.E."/>
            <person name="Kollar L.M."/>
            <person name="Olsson S."/>
            <person name="Huttunen S."/>
            <person name="Landis J.B."/>
            <person name="Wickett N.J."/>
            <person name="Johnson M.G."/>
            <person name="Rensing S.A."/>
            <person name="Grimwood J."/>
            <person name="Schmutz J."/>
            <person name="Mcdaniel S.F."/>
        </authorList>
    </citation>
    <scope>NUCLEOTIDE SEQUENCE</scope>
    <source>
        <strain evidence="2">R40</strain>
    </source>
</reference>
<proteinExistence type="predicted"/>
<keyword evidence="1" id="KW-0732">Signal</keyword>
<name>A0A8T0HQ02_CERPU</name>